<evidence type="ECO:0000313" key="1">
    <source>
        <dbReference type="EMBL" id="RHM95699.1"/>
    </source>
</evidence>
<dbReference type="AlphaFoldDB" id="A0A415T2I3"/>
<dbReference type="Proteomes" id="UP000285109">
    <property type="component" value="Unassembled WGS sequence"/>
</dbReference>
<accession>A0A415T2I3</accession>
<protein>
    <submittedName>
        <fullName evidence="1">Uncharacterized protein</fullName>
    </submittedName>
</protein>
<dbReference type="EMBL" id="QRQK01000020">
    <property type="protein sequence ID" value="RHM95699.1"/>
    <property type="molecule type" value="Genomic_DNA"/>
</dbReference>
<gene>
    <name evidence="1" type="ORF">DWZ34_10750</name>
</gene>
<organism evidence="1 2">
    <name type="scientific">Phocaeicola plebeius</name>
    <dbReference type="NCBI Taxonomy" id="310297"/>
    <lineage>
        <taxon>Bacteria</taxon>
        <taxon>Pseudomonadati</taxon>
        <taxon>Bacteroidota</taxon>
        <taxon>Bacteroidia</taxon>
        <taxon>Bacteroidales</taxon>
        <taxon>Bacteroidaceae</taxon>
        <taxon>Phocaeicola</taxon>
    </lineage>
</organism>
<comment type="caution">
    <text evidence="1">The sequence shown here is derived from an EMBL/GenBank/DDBJ whole genome shotgun (WGS) entry which is preliminary data.</text>
</comment>
<name>A0A415T2I3_9BACT</name>
<sequence>MRRTINTIPKQEYDDLMKYATLRMHRKIQRLADEEISKMREADNKGDYEKAEVHDFNSRALSRMADIYYEIIKRED</sequence>
<reference evidence="1 2" key="1">
    <citation type="submission" date="2018-08" db="EMBL/GenBank/DDBJ databases">
        <title>A genome reference for cultivated species of the human gut microbiota.</title>
        <authorList>
            <person name="Zou Y."/>
            <person name="Xue W."/>
            <person name="Luo G."/>
        </authorList>
    </citation>
    <scope>NUCLEOTIDE SEQUENCE [LARGE SCALE GENOMIC DNA]</scope>
    <source>
        <strain evidence="1 2">AF31-28B-AC</strain>
    </source>
</reference>
<dbReference type="RefSeq" id="WP_118494550.1">
    <property type="nucleotide sequence ID" value="NZ_QRQK01000020.1"/>
</dbReference>
<evidence type="ECO:0000313" key="2">
    <source>
        <dbReference type="Proteomes" id="UP000285109"/>
    </source>
</evidence>
<proteinExistence type="predicted"/>